<evidence type="ECO:0000256" key="5">
    <source>
        <dbReference type="ARBA" id="ARBA00023136"/>
    </source>
</evidence>
<dbReference type="EMBL" id="JBHSEK010000010">
    <property type="protein sequence ID" value="MFC4491075.1"/>
    <property type="molecule type" value="Genomic_DNA"/>
</dbReference>
<dbReference type="InterPro" id="IPR010432">
    <property type="entry name" value="RDD"/>
</dbReference>
<keyword evidence="9" id="KW-1185">Reference proteome</keyword>
<evidence type="ECO:0000313" key="8">
    <source>
        <dbReference type="EMBL" id="MFC4491075.1"/>
    </source>
</evidence>
<evidence type="ECO:0000256" key="2">
    <source>
        <dbReference type="ARBA" id="ARBA00022475"/>
    </source>
</evidence>
<dbReference type="Pfam" id="PF06271">
    <property type="entry name" value="RDD"/>
    <property type="match status" value="1"/>
</dbReference>
<evidence type="ECO:0000256" key="1">
    <source>
        <dbReference type="ARBA" id="ARBA00004651"/>
    </source>
</evidence>
<evidence type="ECO:0000256" key="3">
    <source>
        <dbReference type="ARBA" id="ARBA00022692"/>
    </source>
</evidence>
<evidence type="ECO:0000259" key="7">
    <source>
        <dbReference type="Pfam" id="PF06271"/>
    </source>
</evidence>
<accession>A0ABV8ZX84</accession>
<comment type="subcellular location">
    <subcellularLocation>
        <location evidence="1">Cell membrane</location>
        <topology evidence="1">Multi-pass membrane protein</topology>
    </subcellularLocation>
</comment>
<keyword evidence="2" id="KW-1003">Cell membrane</keyword>
<evidence type="ECO:0000313" key="9">
    <source>
        <dbReference type="Proteomes" id="UP001595999"/>
    </source>
</evidence>
<dbReference type="PANTHER" id="PTHR36115:SF4">
    <property type="entry name" value="MEMBRANE PROTEIN"/>
    <property type="match status" value="1"/>
</dbReference>
<reference evidence="9" key="1">
    <citation type="journal article" date="2019" name="Int. J. Syst. Evol. Microbiol.">
        <title>The Global Catalogue of Microorganisms (GCM) 10K type strain sequencing project: providing services to taxonomists for standard genome sequencing and annotation.</title>
        <authorList>
            <consortium name="The Broad Institute Genomics Platform"/>
            <consortium name="The Broad Institute Genome Sequencing Center for Infectious Disease"/>
            <person name="Wu L."/>
            <person name="Ma J."/>
        </authorList>
    </citation>
    <scope>NUCLEOTIDE SEQUENCE [LARGE SCALE GENOMIC DNA]</scope>
    <source>
        <strain evidence="9">CGMCC 4.7608</strain>
    </source>
</reference>
<dbReference type="Proteomes" id="UP001595999">
    <property type="component" value="Unassembled WGS sequence"/>
</dbReference>
<sequence length="176" mass="19432">MMQDGAEELEYVGFWLRVLASLVDTLLLCLVLAPVIWLLARGGGETSRMAESGDGRMMQAFMLQGGFELSPLASLLINWILPAAAVLAFWWFRSSTPGKMLLGARIVDAKTGAPMTPMQAALRYLGYFVSCFPFLLGLIWVGLDARKQGWHDKIAGTVVVRAKRLGKQPVRFEQQA</sequence>
<gene>
    <name evidence="8" type="ORF">ACFO0R_15805</name>
</gene>
<evidence type="ECO:0000256" key="4">
    <source>
        <dbReference type="ARBA" id="ARBA00022989"/>
    </source>
</evidence>
<protein>
    <submittedName>
        <fullName evidence="8">RDD family protein</fullName>
    </submittedName>
</protein>
<organism evidence="8 9">
    <name type="scientific">Chromobacterium aquaticum</name>
    <dbReference type="NCBI Taxonomy" id="467180"/>
    <lineage>
        <taxon>Bacteria</taxon>
        <taxon>Pseudomonadati</taxon>
        <taxon>Pseudomonadota</taxon>
        <taxon>Betaproteobacteria</taxon>
        <taxon>Neisseriales</taxon>
        <taxon>Chromobacteriaceae</taxon>
        <taxon>Chromobacterium</taxon>
    </lineage>
</organism>
<feature type="transmembrane region" description="Helical" evidence="6">
    <location>
        <begin position="124"/>
        <end position="143"/>
    </location>
</feature>
<keyword evidence="5 6" id="KW-0472">Membrane</keyword>
<feature type="domain" description="RDD" evidence="7">
    <location>
        <begin position="11"/>
        <end position="156"/>
    </location>
</feature>
<feature type="transmembrane region" description="Helical" evidence="6">
    <location>
        <begin position="14"/>
        <end position="40"/>
    </location>
</feature>
<dbReference type="InterPro" id="IPR051791">
    <property type="entry name" value="Pra-immunoreactive"/>
</dbReference>
<keyword evidence="3 6" id="KW-0812">Transmembrane</keyword>
<proteinExistence type="predicted"/>
<dbReference type="RefSeq" id="WP_231464469.1">
    <property type="nucleotide sequence ID" value="NZ_JAJOHW010000136.1"/>
</dbReference>
<comment type="caution">
    <text evidence="8">The sequence shown here is derived from an EMBL/GenBank/DDBJ whole genome shotgun (WGS) entry which is preliminary data.</text>
</comment>
<feature type="transmembrane region" description="Helical" evidence="6">
    <location>
        <begin position="72"/>
        <end position="92"/>
    </location>
</feature>
<keyword evidence="4 6" id="KW-1133">Transmembrane helix</keyword>
<name>A0ABV8ZX84_9NEIS</name>
<dbReference type="PANTHER" id="PTHR36115">
    <property type="entry name" value="PROLINE-RICH ANTIGEN HOMOLOG-RELATED"/>
    <property type="match status" value="1"/>
</dbReference>
<evidence type="ECO:0000256" key="6">
    <source>
        <dbReference type="SAM" id="Phobius"/>
    </source>
</evidence>